<accession>A0A7J2U2N5</accession>
<dbReference type="PANTHER" id="PTHR33937">
    <property type="entry name" value="IRON-MOLYBDENUM PROTEIN-RELATED-RELATED"/>
    <property type="match status" value="1"/>
</dbReference>
<dbReference type="Pfam" id="PF02579">
    <property type="entry name" value="Nitro_FeMo-Co"/>
    <property type="match status" value="1"/>
</dbReference>
<comment type="caution">
    <text evidence="2">The sequence shown here is derived from an EMBL/GenBank/DDBJ whole genome shotgun (WGS) entry which is preliminary data.</text>
</comment>
<evidence type="ECO:0000259" key="1">
    <source>
        <dbReference type="Pfam" id="PF02579"/>
    </source>
</evidence>
<name>A0A7J2U2N5_9CREN</name>
<dbReference type="InterPro" id="IPR051840">
    <property type="entry name" value="NifX/NifY_domain"/>
</dbReference>
<organism evidence="2">
    <name type="scientific">Ignisphaera aggregans</name>
    <dbReference type="NCBI Taxonomy" id="334771"/>
    <lineage>
        <taxon>Archaea</taxon>
        <taxon>Thermoproteota</taxon>
        <taxon>Thermoprotei</taxon>
        <taxon>Desulfurococcales</taxon>
        <taxon>Desulfurococcaceae</taxon>
        <taxon>Ignisphaera</taxon>
    </lineage>
</organism>
<dbReference type="SUPFAM" id="SSF53146">
    <property type="entry name" value="Nitrogenase accessory factor-like"/>
    <property type="match status" value="1"/>
</dbReference>
<dbReference type="InterPro" id="IPR003731">
    <property type="entry name" value="Di-Nase_FeMo-co_biosynth"/>
</dbReference>
<dbReference type="Gene3D" id="3.30.420.130">
    <property type="entry name" value="Dinitrogenase iron-molybdenum cofactor biosynthesis domain"/>
    <property type="match status" value="1"/>
</dbReference>
<evidence type="ECO:0000313" key="2">
    <source>
        <dbReference type="EMBL" id="HEM66956.1"/>
    </source>
</evidence>
<dbReference type="CDD" id="cd00851">
    <property type="entry name" value="MTH1175"/>
    <property type="match status" value="1"/>
</dbReference>
<dbReference type="InterPro" id="IPR036105">
    <property type="entry name" value="DiNase_FeMo-co_biosyn_sf"/>
</dbReference>
<dbReference type="PANTHER" id="PTHR33937:SF2">
    <property type="entry name" value="DINITROGENASE IRON-MOLYBDENUM COFACTOR BIOSYNTHESIS DOMAIN-CONTAINING PROTEIN"/>
    <property type="match status" value="1"/>
</dbReference>
<feature type="domain" description="Dinitrogenase iron-molybdenum cofactor biosynthesis" evidence="1">
    <location>
        <begin position="25"/>
        <end position="104"/>
    </location>
</feature>
<dbReference type="AlphaFoldDB" id="A0A7J2U2N5"/>
<dbReference type="InterPro" id="IPR033913">
    <property type="entry name" value="MTH1175_dom"/>
</dbReference>
<dbReference type="EMBL" id="DSEU01000039">
    <property type="protein sequence ID" value="HEM66956.1"/>
    <property type="molecule type" value="Genomic_DNA"/>
</dbReference>
<protein>
    <submittedName>
        <fullName evidence="2">Dinitrogenase iron-molybdenum cofactor biosynthesis protein</fullName>
    </submittedName>
</protein>
<sequence>MSTNSSGNQQLIIGVPIIKIGNEYYISPHFGRAPYFAFIEVSGNSYKIREVVENLHAVHEHGKGRGIVELLASRNVNSVIVLGIGYGAFYMIKELGIKAYYIPAQEANRRLIPLSKAIEMFMNNQLEEAAEPREYD</sequence>
<reference evidence="2" key="1">
    <citation type="journal article" date="2020" name="mSystems">
        <title>Genome- and Community-Level Interaction Insights into Carbon Utilization and Element Cycling Functions of Hydrothermarchaeota in Hydrothermal Sediment.</title>
        <authorList>
            <person name="Zhou Z."/>
            <person name="Liu Y."/>
            <person name="Xu W."/>
            <person name="Pan J."/>
            <person name="Luo Z.H."/>
            <person name="Li M."/>
        </authorList>
    </citation>
    <scope>NUCLEOTIDE SEQUENCE [LARGE SCALE GENOMIC DNA]</scope>
    <source>
        <strain evidence="2">SpSt-125</strain>
    </source>
</reference>
<gene>
    <name evidence="2" type="ORF">ENO26_05245</name>
</gene>
<proteinExistence type="predicted"/>